<dbReference type="Proteomes" id="UP000499080">
    <property type="component" value="Unassembled WGS sequence"/>
</dbReference>
<organism evidence="1 2">
    <name type="scientific">Araneus ventricosus</name>
    <name type="common">Orbweaver spider</name>
    <name type="synonym">Epeira ventricosa</name>
    <dbReference type="NCBI Taxonomy" id="182803"/>
    <lineage>
        <taxon>Eukaryota</taxon>
        <taxon>Metazoa</taxon>
        <taxon>Ecdysozoa</taxon>
        <taxon>Arthropoda</taxon>
        <taxon>Chelicerata</taxon>
        <taxon>Arachnida</taxon>
        <taxon>Araneae</taxon>
        <taxon>Araneomorphae</taxon>
        <taxon>Entelegynae</taxon>
        <taxon>Araneoidea</taxon>
        <taxon>Araneidae</taxon>
        <taxon>Araneus</taxon>
    </lineage>
</organism>
<protein>
    <submittedName>
        <fullName evidence="1">Uncharacterized protein</fullName>
    </submittedName>
</protein>
<accession>A0A4Y2LGK2</accession>
<evidence type="ECO:0000313" key="1">
    <source>
        <dbReference type="EMBL" id="GBN13742.1"/>
    </source>
</evidence>
<dbReference type="EMBL" id="BGPR01005823">
    <property type="protein sequence ID" value="GBN13742.1"/>
    <property type="molecule type" value="Genomic_DNA"/>
</dbReference>
<keyword evidence="2" id="KW-1185">Reference proteome</keyword>
<comment type="caution">
    <text evidence="1">The sequence shown here is derived from an EMBL/GenBank/DDBJ whole genome shotgun (WGS) entry which is preliminary data.</text>
</comment>
<gene>
    <name evidence="1" type="ORF">AVEN_33722_1</name>
</gene>
<evidence type="ECO:0000313" key="2">
    <source>
        <dbReference type="Proteomes" id="UP000499080"/>
    </source>
</evidence>
<dbReference type="AlphaFoldDB" id="A0A4Y2LGK2"/>
<name>A0A4Y2LGK2_ARAVE</name>
<proteinExistence type="predicted"/>
<sequence>MVVSSSSQKHHSAIERRFHLLMATGRVQTLPTEQIALLNLNELTAMNRVLPRKNEANKNRASILPLLVHLPYWHTAASVTFGAASSFSTSGH</sequence>
<reference evidence="1 2" key="1">
    <citation type="journal article" date="2019" name="Sci. Rep.">
        <title>Orb-weaving spider Araneus ventricosus genome elucidates the spidroin gene catalogue.</title>
        <authorList>
            <person name="Kono N."/>
            <person name="Nakamura H."/>
            <person name="Ohtoshi R."/>
            <person name="Moran D.A.P."/>
            <person name="Shinohara A."/>
            <person name="Yoshida Y."/>
            <person name="Fujiwara M."/>
            <person name="Mori M."/>
            <person name="Tomita M."/>
            <person name="Arakawa K."/>
        </authorList>
    </citation>
    <scope>NUCLEOTIDE SEQUENCE [LARGE SCALE GENOMIC DNA]</scope>
</reference>